<sequence length="105" mass="12000">MKSRPKNEFSRQAEVVSLKDGIQALLKAYRLQGKMNEVYVVSSWERIMGRAVALKTQEVYFRNGKLFVRLTSAPLKHELFMAKTRVAEIINAEVGEALVQEVVFL</sequence>
<name>A0A328BDR2_9BACT</name>
<reference evidence="2" key="1">
    <citation type="submission" date="2018-05" db="EMBL/GenBank/DDBJ databases">
        <authorList>
            <person name="Nie L."/>
        </authorList>
    </citation>
    <scope>NUCLEOTIDE SEQUENCE [LARGE SCALE GENOMIC DNA]</scope>
    <source>
        <strain evidence="2">NL</strain>
    </source>
</reference>
<protein>
    <submittedName>
        <fullName evidence="1">DUF721 domain-containing protein</fullName>
    </submittedName>
</protein>
<dbReference type="Proteomes" id="UP000248553">
    <property type="component" value="Unassembled WGS sequence"/>
</dbReference>
<gene>
    <name evidence="1" type="ORF">DLM85_21995</name>
</gene>
<evidence type="ECO:0000313" key="1">
    <source>
        <dbReference type="EMBL" id="RAK63258.1"/>
    </source>
</evidence>
<comment type="caution">
    <text evidence="1">The sequence shown here is derived from an EMBL/GenBank/DDBJ whole genome shotgun (WGS) entry which is preliminary data.</text>
</comment>
<dbReference type="OrthoDB" id="9796545at2"/>
<keyword evidence="2" id="KW-1185">Reference proteome</keyword>
<dbReference type="PANTHER" id="PTHR36456:SF1">
    <property type="entry name" value="UPF0232 PROTEIN SCO3875"/>
    <property type="match status" value="1"/>
</dbReference>
<evidence type="ECO:0000313" key="2">
    <source>
        <dbReference type="Proteomes" id="UP000248553"/>
    </source>
</evidence>
<dbReference type="PANTHER" id="PTHR36456">
    <property type="entry name" value="UPF0232 PROTEIN SCO3875"/>
    <property type="match status" value="1"/>
</dbReference>
<dbReference type="EMBL" id="QHKM01000010">
    <property type="protein sequence ID" value="RAK63258.1"/>
    <property type="molecule type" value="Genomic_DNA"/>
</dbReference>
<organism evidence="1 2">
    <name type="scientific">Hymenobacter edaphi</name>
    <dbReference type="NCBI Taxonomy" id="2211146"/>
    <lineage>
        <taxon>Bacteria</taxon>
        <taxon>Pseudomonadati</taxon>
        <taxon>Bacteroidota</taxon>
        <taxon>Cytophagia</taxon>
        <taxon>Cytophagales</taxon>
        <taxon>Hymenobacteraceae</taxon>
        <taxon>Hymenobacter</taxon>
    </lineage>
</organism>
<dbReference type="AlphaFoldDB" id="A0A328BDR2"/>
<accession>A0A328BDR2</accession>
<dbReference type="InterPro" id="IPR007922">
    <property type="entry name" value="DciA-like"/>
</dbReference>
<proteinExistence type="predicted"/>
<dbReference type="Pfam" id="PF05258">
    <property type="entry name" value="DciA"/>
    <property type="match status" value="1"/>
</dbReference>